<evidence type="ECO:0008006" key="3">
    <source>
        <dbReference type="Google" id="ProtNLM"/>
    </source>
</evidence>
<evidence type="ECO:0000313" key="1">
    <source>
        <dbReference type="EMBL" id="TDO89400.1"/>
    </source>
</evidence>
<dbReference type="CDD" id="cd03441">
    <property type="entry name" value="R_hydratase_like"/>
    <property type="match status" value="1"/>
</dbReference>
<dbReference type="SUPFAM" id="SSF54637">
    <property type="entry name" value="Thioesterase/thiol ester dehydrase-isomerase"/>
    <property type="match status" value="1"/>
</dbReference>
<dbReference type="EMBL" id="SNWX01000011">
    <property type="protein sequence ID" value="TDO89400.1"/>
    <property type="molecule type" value="Genomic_DNA"/>
</dbReference>
<dbReference type="InterPro" id="IPR029069">
    <property type="entry name" value="HotDog_dom_sf"/>
</dbReference>
<accession>A0A4V3CEM4</accession>
<dbReference type="AlphaFoldDB" id="A0A4V3CEM4"/>
<reference evidence="1 2" key="1">
    <citation type="submission" date="2019-03" db="EMBL/GenBank/DDBJ databases">
        <title>Subsurface microbial communities from deep shales in Ohio and West Virginia, USA.</title>
        <authorList>
            <person name="Wrighton K."/>
        </authorList>
    </citation>
    <scope>NUCLEOTIDE SEQUENCE [LARGE SCALE GENOMIC DNA]</scope>
    <source>
        <strain evidence="1 2">MA284_T2</strain>
    </source>
</reference>
<sequence length="236" mass="27376">MKSKITIDSLLLAKWKKKFKLKFDWDFRIPAVLAGIYSLALLAEDVESEYYLAEQEIMINQNPSLGMDFSLNSDIMSERELNSFSYLKLKSTVGFKNNTLVVLNSKLIKTRNPKLNNLQNQNYKKEFITKESFSWRNFSTEEIASFADLSGDLNSIHLNSDPVVQGMLILLTFEDFLAARNRFAKKIKIKYFRPSRADKSIYLNEIEKNRFLGLVDNKVNFEISIKENLNAQKNKC</sequence>
<gene>
    <name evidence="1" type="ORF">DFR79_11163</name>
</gene>
<comment type="caution">
    <text evidence="1">The sequence shown here is derived from an EMBL/GenBank/DDBJ whole genome shotgun (WGS) entry which is preliminary data.</text>
</comment>
<name>A0A4V3CEM4_9FIRM</name>
<protein>
    <recommendedName>
        <fullName evidence="3">MaoC-like domain-containing protein</fullName>
    </recommendedName>
</protein>
<dbReference type="Proteomes" id="UP000295064">
    <property type="component" value="Unassembled WGS sequence"/>
</dbReference>
<dbReference type="RefSeq" id="WP_133515052.1">
    <property type="nucleotide sequence ID" value="NZ_SNWX01000011.1"/>
</dbReference>
<dbReference type="OrthoDB" id="1938555at2"/>
<evidence type="ECO:0000313" key="2">
    <source>
        <dbReference type="Proteomes" id="UP000295064"/>
    </source>
</evidence>
<organism evidence="1 2">
    <name type="scientific">Halanaerobium saccharolyticum</name>
    <dbReference type="NCBI Taxonomy" id="43595"/>
    <lineage>
        <taxon>Bacteria</taxon>
        <taxon>Bacillati</taxon>
        <taxon>Bacillota</taxon>
        <taxon>Clostridia</taxon>
        <taxon>Halanaerobiales</taxon>
        <taxon>Halanaerobiaceae</taxon>
        <taxon>Halanaerobium</taxon>
    </lineage>
</organism>
<proteinExistence type="predicted"/>